<proteinExistence type="predicted"/>
<evidence type="ECO:0000313" key="2">
    <source>
        <dbReference type="Proteomes" id="UP000546162"/>
    </source>
</evidence>
<dbReference type="AlphaFoldDB" id="A0A7W7H3T0"/>
<organism evidence="1 2">
    <name type="scientific">Actinoplanes octamycinicus</name>
    <dbReference type="NCBI Taxonomy" id="135948"/>
    <lineage>
        <taxon>Bacteria</taxon>
        <taxon>Bacillati</taxon>
        <taxon>Actinomycetota</taxon>
        <taxon>Actinomycetes</taxon>
        <taxon>Micromonosporales</taxon>
        <taxon>Micromonosporaceae</taxon>
        <taxon>Actinoplanes</taxon>
    </lineage>
</organism>
<evidence type="ECO:0000313" key="1">
    <source>
        <dbReference type="EMBL" id="MBB4743480.1"/>
    </source>
</evidence>
<reference evidence="1 2" key="1">
    <citation type="submission" date="2020-08" db="EMBL/GenBank/DDBJ databases">
        <title>Sequencing the genomes of 1000 actinobacteria strains.</title>
        <authorList>
            <person name="Klenk H.-P."/>
        </authorList>
    </citation>
    <scope>NUCLEOTIDE SEQUENCE [LARGE SCALE GENOMIC DNA]</scope>
    <source>
        <strain evidence="1 2">DSM 45809</strain>
    </source>
</reference>
<dbReference type="RefSeq" id="WP_185043753.1">
    <property type="nucleotide sequence ID" value="NZ_BAABFG010000005.1"/>
</dbReference>
<accession>A0A7W7H3T0</accession>
<sequence length="220" mass="23582">MLTDEQAADYVRRYDGVSATILTDGSGLVARRVFWLTMFDGCAESELIGELFGGEDEDIAGFSDELRAAERWPVIPIGERFAQVIWHGHDFEGGDDYVVLTPGRAISVAAREGHGYGPGLSWAEFDRLATTPERLLLALPAFGDADAPPEAADRIAAAFTAVGKDAPAAATEAARQILDNPARWTTDEDVLVCDGDYAVRKRGGLPDADLRLVTATLATA</sequence>
<dbReference type="EMBL" id="JACHNB010000001">
    <property type="protein sequence ID" value="MBB4743480.1"/>
    <property type="molecule type" value="Genomic_DNA"/>
</dbReference>
<comment type="caution">
    <text evidence="1">The sequence shown here is derived from an EMBL/GenBank/DDBJ whole genome shotgun (WGS) entry which is preliminary data.</text>
</comment>
<gene>
    <name evidence="1" type="ORF">BJY16_006939</name>
</gene>
<name>A0A7W7H3T0_9ACTN</name>
<keyword evidence="2" id="KW-1185">Reference proteome</keyword>
<protein>
    <submittedName>
        <fullName evidence="1">Uncharacterized protein</fullName>
    </submittedName>
</protein>
<dbReference type="Proteomes" id="UP000546162">
    <property type="component" value="Unassembled WGS sequence"/>
</dbReference>